<keyword evidence="13" id="KW-1185">Reference proteome</keyword>
<evidence type="ECO:0000259" key="11">
    <source>
        <dbReference type="Pfam" id="PF23598"/>
    </source>
</evidence>
<dbReference type="EMBL" id="JAUHHV010000007">
    <property type="protein sequence ID" value="KAK1418899.1"/>
    <property type="molecule type" value="Genomic_DNA"/>
</dbReference>
<accession>A0AAD8K9P5</accession>
<dbReference type="GO" id="GO:0006952">
    <property type="term" value="P:defense response"/>
    <property type="evidence" value="ECO:0007669"/>
    <property type="project" value="UniProtKB-KW"/>
</dbReference>
<feature type="chain" id="PRO_5042239191" evidence="7">
    <location>
        <begin position="21"/>
        <end position="1297"/>
    </location>
</feature>
<evidence type="ECO:0000259" key="8">
    <source>
        <dbReference type="Pfam" id="PF00931"/>
    </source>
</evidence>
<dbReference type="Pfam" id="PF23598">
    <property type="entry name" value="LRR_14"/>
    <property type="match status" value="1"/>
</dbReference>
<dbReference type="GO" id="GO:0043531">
    <property type="term" value="F:ADP binding"/>
    <property type="evidence" value="ECO:0007669"/>
    <property type="project" value="InterPro"/>
</dbReference>
<evidence type="ECO:0000313" key="13">
    <source>
        <dbReference type="Proteomes" id="UP001229421"/>
    </source>
</evidence>
<protein>
    <submittedName>
        <fullName evidence="12">Uncharacterized protein</fullName>
    </submittedName>
</protein>
<dbReference type="Proteomes" id="UP001229421">
    <property type="component" value="Unassembled WGS sequence"/>
</dbReference>
<dbReference type="InterPro" id="IPR041118">
    <property type="entry name" value="Rx_N"/>
</dbReference>
<dbReference type="InterPro" id="IPR032675">
    <property type="entry name" value="LRR_dom_sf"/>
</dbReference>
<dbReference type="Gene3D" id="1.10.10.10">
    <property type="entry name" value="Winged helix-like DNA-binding domain superfamily/Winged helix DNA-binding domain"/>
    <property type="match status" value="1"/>
</dbReference>
<dbReference type="SUPFAM" id="SSF52058">
    <property type="entry name" value="L domain-like"/>
    <property type="match status" value="2"/>
</dbReference>
<dbReference type="InterPro" id="IPR036388">
    <property type="entry name" value="WH-like_DNA-bd_sf"/>
</dbReference>
<evidence type="ECO:0000256" key="5">
    <source>
        <dbReference type="ARBA" id="ARBA00022821"/>
    </source>
</evidence>
<dbReference type="Pfam" id="PF00931">
    <property type="entry name" value="NB-ARC"/>
    <property type="match status" value="1"/>
</dbReference>
<evidence type="ECO:0000313" key="12">
    <source>
        <dbReference type="EMBL" id="KAK1418899.1"/>
    </source>
</evidence>
<dbReference type="SMART" id="SM00369">
    <property type="entry name" value="LRR_TYP"/>
    <property type="match status" value="2"/>
</dbReference>
<feature type="signal peptide" evidence="7">
    <location>
        <begin position="1"/>
        <end position="20"/>
    </location>
</feature>
<evidence type="ECO:0000259" key="9">
    <source>
        <dbReference type="Pfam" id="PF18052"/>
    </source>
</evidence>
<dbReference type="Pfam" id="PF18052">
    <property type="entry name" value="Rx_N"/>
    <property type="match status" value="1"/>
</dbReference>
<dbReference type="Gene3D" id="1.20.5.4130">
    <property type="match status" value="1"/>
</dbReference>
<name>A0AAD8K9P5_TARER</name>
<comment type="similarity">
    <text evidence="1">Belongs to the disease resistance NB-LRR family.</text>
</comment>
<dbReference type="InterPro" id="IPR042197">
    <property type="entry name" value="Apaf_helical"/>
</dbReference>
<evidence type="ECO:0000256" key="7">
    <source>
        <dbReference type="SAM" id="SignalP"/>
    </source>
</evidence>
<evidence type="ECO:0000256" key="6">
    <source>
        <dbReference type="ARBA" id="ARBA00022840"/>
    </source>
</evidence>
<reference evidence="12" key="1">
    <citation type="journal article" date="2023" name="bioRxiv">
        <title>Improved chromosome-level genome assembly for marigold (Tagetes erecta).</title>
        <authorList>
            <person name="Jiang F."/>
            <person name="Yuan L."/>
            <person name="Wang S."/>
            <person name="Wang H."/>
            <person name="Xu D."/>
            <person name="Wang A."/>
            <person name="Fan W."/>
        </authorList>
    </citation>
    <scope>NUCLEOTIDE SEQUENCE</scope>
    <source>
        <strain evidence="12">WSJ</strain>
        <tissue evidence="12">Leaf</tissue>
    </source>
</reference>
<dbReference type="GO" id="GO:0005524">
    <property type="term" value="F:ATP binding"/>
    <property type="evidence" value="ECO:0007669"/>
    <property type="project" value="UniProtKB-KW"/>
</dbReference>
<keyword evidence="6" id="KW-0067">ATP-binding</keyword>
<dbReference type="Gene3D" id="3.80.10.10">
    <property type="entry name" value="Ribonuclease Inhibitor"/>
    <property type="match status" value="4"/>
</dbReference>
<dbReference type="PANTHER" id="PTHR36766:SF61">
    <property type="entry name" value="NB-ARC DOMAIN DISEASE RESISTANCE PROTEIN"/>
    <property type="match status" value="1"/>
</dbReference>
<dbReference type="Pfam" id="PF23559">
    <property type="entry name" value="WHD_DRP"/>
    <property type="match status" value="1"/>
</dbReference>
<evidence type="ECO:0000256" key="2">
    <source>
        <dbReference type="ARBA" id="ARBA00022614"/>
    </source>
</evidence>
<dbReference type="PRINTS" id="PR00364">
    <property type="entry name" value="DISEASERSIST"/>
</dbReference>
<evidence type="ECO:0000256" key="1">
    <source>
        <dbReference type="ARBA" id="ARBA00008894"/>
    </source>
</evidence>
<dbReference type="Gene3D" id="1.10.8.430">
    <property type="entry name" value="Helical domain of apoptotic protease-activating factors"/>
    <property type="match status" value="1"/>
</dbReference>
<dbReference type="PANTHER" id="PTHR36766">
    <property type="entry name" value="PLANT BROAD-SPECTRUM MILDEW RESISTANCE PROTEIN RPW8"/>
    <property type="match status" value="1"/>
</dbReference>
<dbReference type="InterPro" id="IPR003591">
    <property type="entry name" value="Leu-rich_rpt_typical-subtyp"/>
</dbReference>
<evidence type="ECO:0000256" key="4">
    <source>
        <dbReference type="ARBA" id="ARBA00022741"/>
    </source>
</evidence>
<dbReference type="InterPro" id="IPR055414">
    <property type="entry name" value="LRR_R13L4/SHOC2-like"/>
</dbReference>
<gene>
    <name evidence="12" type="ORF">QVD17_28050</name>
</gene>
<feature type="domain" description="Disease resistance protein winged helix" evidence="10">
    <location>
        <begin position="432"/>
        <end position="501"/>
    </location>
</feature>
<keyword evidence="5" id="KW-0611">Plant defense</keyword>
<organism evidence="12 13">
    <name type="scientific">Tagetes erecta</name>
    <name type="common">African marigold</name>
    <dbReference type="NCBI Taxonomy" id="13708"/>
    <lineage>
        <taxon>Eukaryota</taxon>
        <taxon>Viridiplantae</taxon>
        <taxon>Streptophyta</taxon>
        <taxon>Embryophyta</taxon>
        <taxon>Tracheophyta</taxon>
        <taxon>Spermatophyta</taxon>
        <taxon>Magnoliopsida</taxon>
        <taxon>eudicotyledons</taxon>
        <taxon>Gunneridae</taxon>
        <taxon>Pentapetalae</taxon>
        <taxon>asterids</taxon>
        <taxon>campanulids</taxon>
        <taxon>Asterales</taxon>
        <taxon>Asteraceae</taxon>
        <taxon>Asteroideae</taxon>
        <taxon>Heliantheae alliance</taxon>
        <taxon>Tageteae</taxon>
        <taxon>Tagetes</taxon>
    </lineage>
</organism>
<feature type="domain" description="Disease resistance R13L4/SHOC-2-like LRR" evidence="11">
    <location>
        <begin position="579"/>
        <end position="936"/>
    </location>
</feature>
<dbReference type="InterPro" id="IPR058922">
    <property type="entry name" value="WHD_DRP"/>
</dbReference>
<keyword evidence="7" id="KW-0732">Signal</keyword>
<dbReference type="GO" id="GO:0051707">
    <property type="term" value="P:response to other organism"/>
    <property type="evidence" value="ECO:0007669"/>
    <property type="project" value="UniProtKB-ARBA"/>
</dbReference>
<feature type="domain" description="NB-ARC" evidence="8">
    <location>
        <begin position="175"/>
        <end position="345"/>
    </location>
</feature>
<dbReference type="Gene3D" id="3.40.50.300">
    <property type="entry name" value="P-loop containing nucleotide triphosphate hydrolases"/>
    <property type="match status" value="1"/>
</dbReference>
<keyword evidence="3" id="KW-0677">Repeat</keyword>
<feature type="domain" description="Disease resistance N-terminal" evidence="9">
    <location>
        <begin position="10"/>
        <end position="94"/>
    </location>
</feature>
<keyword evidence="2" id="KW-0433">Leucine-rich repeat</keyword>
<keyword evidence="4" id="KW-0547">Nucleotide-binding</keyword>
<evidence type="ECO:0000259" key="10">
    <source>
        <dbReference type="Pfam" id="PF23559"/>
    </source>
</evidence>
<proteinExistence type="inferred from homology"/>
<sequence length="1297" mass="147297">MAELVLSAFLPVLFDRLASAAVKTITRYKGIETEIKKWQRSLTQIQDVLTDASQKEITNQSVKRWLNDLQHLAYDIDDVLDDLAYQEMEREFNHEPSKPITSKVRKIIPRCCTNFSTSNKMHEQLDIISAKLQDLVKERTDLGLRVEEETRPTNITNNRRFQSSVVDPSSIVGRKKEKQELVQQLLSPSDQNYSIVPIFGMGGVGKTTLAGLLYNEKQVKDHFQLKAWVCVSDEFDIFSITKVIFKSVAPEVKEEFTDFNLLQVALANHLRGKTFLLVLDDVWSEDYDDWKNLVKPFYTCTHGSKIIITTRKDELLKQLVYSPLNKQLDTLSDEDALSLVAINALDANTFDSHLSLKPYAEGIVKKCGGLPLALIALGRLLRTKKDEVEHWEDVLNSEIWSLKDGGGIIPALRLSYNDLLAPLKQLFAYCSLFPKDFLFNKQELVLLWMAEGFLHQSTPSHSTKERLGHEYFDELLSRSFFQHAPNSESMFVMHDLLNDLAIYVAGEFFVRLDNETEKNTREEMFRKYRHMSFVCEQYVAYKRFNTLRRTKCLRTFLATSVGVVESWQPFYLSNKVLTDLLPELPFLRVLHLRNSKISEVPKSIGTLRHLRYLNLSNTIITHLPEDVCKLYNLQTLIVYGCYCLVKLPNNFLKLKNLVHLDIRVTPLLHQMPLGIGELKSLQTLSKIVIGGESGIEIAKLKEFKNLCGKISIIGLEKVLNVTHADDADFSQKRLSELELVWSDEPYGSRNEVLEKEVLTKLKPCNDKLYQLKIRSYGGLEFPNWVEDPSFVHLKQVSISGCKKCTSLPSFGQLPSLKKLSIKGLDGVKVVGMELLGTGHAFPSLESLRFKKMQKWEKWLTSCGVVFLSLKELIIKDCPILVEVTLESLPSLNVLKINGCHNLVEVTLESLPSLNVLKIDGCNSDALRRLIQVASALTKLSIYNILGLDDAAWGGVIQYLGAVEEIKIGRCNELIYLWDSNAAVSKVLLKLRNVEVFGCHNLVSLGEKEEGGHCSFPDSIETLAIRFCTSFRDLPSASQKLKSFSIENCDKLLGREWGGQNRSRMIEHVNISGWANLKSIIELKYLVHLTKLSIHDCESLELFPYIELSTLTSLKSLEITKCPSMDACFPGGVWPPNLHSLWIGKLNKSILEWGPQNFPTTLVNLRLFGGEDGVSSCSQFSHFLPSSLISLEIIDFQKLESFSMGLQHLQCLSFDNCHNLNKVSHPQHQHQHQHLTSLQHLSFSNCPNMMDLPETLLPSLLGLHIWCCPNLEQRCSEKGCYWPLISHIPFIAHLIYPG</sequence>
<dbReference type="InterPro" id="IPR002182">
    <property type="entry name" value="NB-ARC"/>
</dbReference>
<dbReference type="FunFam" id="3.40.50.300:FF:001091">
    <property type="entry name" value="Probable disease resistance protein At1g61300"/>
    <property type="match status" value="1"/>
</dbReference>
<dbReference type="SUPFAM" id="SSF52540">
    <property type="entry name" value="P-loop containing nucleoside triphosphate hydrolases"/>
    <property type="match status" value="1"/>
</dbReference>
<evidence type="ECO:0000256" key="3">
    <source>
        <dbReference type="ARBA" id="ARBA00022737"/>
    </source>
</evidence>
<dbReference type="InterPro" id="IPR027417">
    <property type="entry name" value="P-loop_NTPase"/>
</dbReference>
<comment type="caution">
    <text evidence="12">The sequence shown here is derived from an EMBL/GenBank/DDBJ whole genome shotgun (WGS) entry which is preliminary data.</text>
</comment>